<keyword evidence="1" id="KW-0547">Nucleotide-binding</keyword>
<dbReference type="SMART" id="SM00342">
    <property type="entry name" value="HTH_ARAC"/>
    <property type="match status" value="1"/>
</dbReference>
<keyword evidence="9" id="KW-1185">Reference proteome</keyword>
<dbReference type="PANTHER" id="PTHR32071">
    <property type="entry name" value="TRANSCRIPTIONAL REGULATORY PROTEIN"/>
    <property type="match status" value="1"/>
</dbReference>
<dbReference type="InterPro" id="IPR002078">
    <property type="entry name" value="Sigma_54_int"/>
</dbReference>
<keyword evidence="4" id="KW-0238">DNA-binding</keyword>
<dbReference type="InterPro" id="IPR009057">
    <property type="entry name" value="Homeodomain-like_sf"/>
</dbReference>
<evidence type="ECO:0000256" key="1">
    <source>
        <dbReference type="ARBA" id="ARBA00022741"/>
    </source>
</evidence>
<protein>
    <submittedName>
        <fullName evidence="8">Helix-turn-helix domain-containing protein</fullName>
    </submittedName>
</protein>
<dbReference type="Gene3D" id="1.10.8.60">
    <property type="match status" value="1"/>
</dbReference>
<dbReference type="PROSITE" id="PS50045">
    <property type="entry name" value="SIGMA54_INTERACT_4"/>
    <property type="match status" value="1"/>
</dbReference>
<name>A0ABX2C5M0_9BRAD</name>
<accession>A0ABX2C5M0</accession>
<evidence type="ECO:0000313" key="9">
    <source>
        <dbReference type="Proteomes" id="UP000886476"/>
    </source>
</evidence>
<dbReference type="PRINTS" id="PR00032">
    <property type="entry name" value="HTHARAC"/>
</dbReference>
<dbReference type="CDD" id="cd00009">
    <property type="entry name" value="AAA"/>
    <property type="match status" value="1"/>
</dbReference>
<evidence type="ECO:0000313" key="8">
    <source>
        <dbReference type="EMBL" id="NPU63584.1"/>
    </source>
</evidence>
<evidence type="ECO:0000259" key="6">
    <source>
        <dbReference type="PROSITE" id="PS01124"/>
    </source>
</evidence>
<dbReference type="EMBL" id="JABFDN010000001">
    <property type="protein sequence ID" value="NPU63584.1"/>
    <property type="molecule type" value="Genomic_DNA"/>
</dbReference>
<dbReference type="InterPro" id="IPR058031">
    <property type="entry name" value="AAA_lid_NorR"/>
</dbReference>
<dbReference type="Gene3D" id="3.40.50.300">
    <property type="entry name" value="P-loop containing nucleotide triphosphate hydrolases"/>
    <property type="match status" value="1"/>
</dbReference>
<dbReference type="InterPro" id="IPR018060">
    <property type="entry name" value="HTH_AraC"/>
</dbReference>
<comment type="caution">
    <text evidence="8">The sequence shown here is derived from an EMBL/GenBank/DDBJ whole genome shotgun (WGS) entry which is preliminary data.</text>
</comment>
<dbReference type="InterPro" id="IPR027417">
    <property type="entry name" value="P-loop_NTPase"/>
</dbReference>
<dbReference type="SUPFAM" id="SSF46689">
    <property type="entry name" value="Homeodomain-like"/>
    <property type="match status" value="2"/>
</dbReference>
<keyword evidence="5" id="KW-0804">Transcription</keyword>
<organism evidence="8 9">
    <name type="scientific">Bradyrhizobium aeschynomenes</name>
    <dbReference type="NCBI Taxonomy" id="2734909"/>
    <lineage>
        <taxon>Bacteria</taxon>
        <taxon>Pseudomonadati</taxon>
        <taxon>Pseudomonadota</taxon>
        <taxon>Alphaproteobacteria</taxon>
        <taxon>Hyphomicrobiales</taxon>
        <taxon>Nitrobacteraceae</taxon>
        <taxon>Bradyrhizobium</taxon>
    </lineage>
</organism>
<dbReference type="Proteomes" id="UP000886476">
    <property type="component" value="Unassembled WGS sequence"/>
</dbReference>
<gene>
    <name evidence="8" type="ORF">HL667_01070</name>
</gene>
<dbReference type="PROSITE" id="PS00041">
    <property type="entry name" value="HTH_ARAC_FAMILY_1"/>
    <property type="match status" value="1"/>
</dbReference>
<dbReference type="InterPro" id="IPR020449">
    <property type="entry name" value="Tscrpt_reg_AraC-type_HTH"/>
</dbReference>
<keyword evidence="2" id="KW-0067">ATP-binding</keyword>
<dbReference type="PROSITE" id="PS01124">
    <property type="entry name" value="HTH_ARAC_FAMILY_2"/>
    <property type="match status" value="1"/>
</dbReference>
<feature type="domain" description="Sigma-54 factor interaction" evidence="7">
    <location>
        <begin position="161"/>
        <end position="365"/>
    </location>
</feature>
<keyword evidence="3" id="KW-0805">Transcription regulation</keyword>
<dbReference type="Pfam" id="PF14532">
    <property type="entry name" value="Sigma54_activ_2"/>
    <property type="match status" value="1"/>
</dbReference>
<evidence type="ECO:0000256" key="5">
    <source>
        <dbReference type="ARBA" id="ARBA00023163"/>
    </source>
</evidence>
<feature type="domain" description="HTH araC/xylS-type" evidence="6">
    <location>
        <begin position="447"/>
        <end position="546"/>
    </location>
</feature>
<dbReference type="Gene3D" id="1.10.10.60">
    <property type="entry name" value="Homeodomain-like"/>
    <property type="match status" value="1"/>
</dbReference>
<proteinExistence type="predicted"/>
<dbReference type="SUPFAM" id="SSF52540">
    <property type="entry name" value="P-loop containing nucleoside triphosphate hydrolases"/>
    <property type="match status" value="1"/>
</dbReference>
<evidence type="ECO:0000256" key="2">
    <source>
        <dbReference type="ARBA" id="ARBA00022840"/>
    </source>
</evidence>
<dbReference type="PANTHER" id="PTHR32071:SF117">
    <property type="entry name" value="PTS-DEPENDENT DIHYDROXYACETONE KINASE OPERON REGULATORY PROTEIN-RELATED"/>
    <property type="match status" value="1"/>
</dbReference>
<evidence type="ECO:0000256" key="4">
    <source>
        <dbReference type="ARBA" id="ARBA00023125"/>
    </source>
</evidence>
<evidence type="ECO:0000259" key="7">
    <source>
        <dbReference type="PROSITE" id="PS50045"/>
    </source>
</evidence>
<evidence type="ECO:0000256" key="3">
    <source>
        <dbReference type="ARBA" id="ARBA00023015"/>
    </source>
</evidence>
<dbReference type="Pfam" id="PF12833">
    <property type="entry name" value="HTH_18"/>
    <property type="match status" value="1"/>
</dbReference>
<sequence length="549" mass="61266">MKDQGGPEAGDHAWRELARMSRPYLEVADFLVSYAQRLAELSRAATVEIAVADLGRIVLSRSGTETVQDWLSERDGGAAAASEREPRRAPEWRLEPTPSVTVPLVYADVGIGRLNLAWDRRRSGPDLSEALADCARQLAFVVKRYEVCEWARQRLGRSLLLVGASDAVRNLEIFVEKASHSDLPCLLQGEFGTETPYLAAAIHCCGPRRDLPFVQVNCAQPRGAPQDWFRQAEGGTLFFSDIDMLAPGLQNELPQYMHSRLGQWLDVSSTTRVRVIASASSDLPRLVAERAFARQLLAELDFLPVSVPPLRERNDDIEPLVIAALEGHGHRAEDKISAEMLELCRSYAWPENAFEVERVIARLAVMTGRARIRADDIRHYFPALHAQAERAAAPVAPMVTAPPPAEAVHEPMLAPAPASDGGGPEDWVHHVLNKDLKALSRLHPNLRKALIYLVDHYAEPIRLDTLARQAHVSQSHLSFLFRHSLQTSCKAMLSRIRVEKAKELLATNARQPITDVALQVGFADLSHFEKYFRRQVGRTPREYRRMAAE</sequence>
<dbReference type="Pfam" id="PF25601">
    <property type="entry name" value="AAA_lid_14"/>
    <property type="match status" value="1"/>
</dbReference>
<dbReference type="InterPro" id="IPR018062">
    <property type="entry name" value="HTH_AraC-typ_CS"/>
</dbReference>
<reference evidence="8" key="1">
    <citation type="submission" date="2020-05" db="EMBL/GenBank/DDBJ databases">
        <title>Nod-independent and nitrogen-fixing Bradyrhizobium aeschynomene sp. nov. isolated from nodules of Aeschynomene indica.</title>
        <authorList>
            <person name="Zhang Z."/>
        </authorList>
    </citation>
    <scope>NUCLEOTIDE SEQUENCE</scope>
    <source>
        <strain evidence="8">83012</strain>
    </source>
</reference>